<name>A0A944CPQ5_9BACI</name>
<dbReference type="EMBL" id="QTKX01000002">
    <property type="protein sequence ID" value="MBS8265638.1"/>
    <property type="molecule type" value="Genomic_DNA"/>
</dbReference>
<feature type="transmembrane region" description="Helical" evidence="1">
    <location>
        <begin position="236"/>
        <end position="251"/>
    </location>
</feature>
<feature type="transmembrane region" description="Helical" evidence="1">
    <location>
        <begin position="406"/>
        <end position="423"/>
    </location>
</feature>
<feature type="transmembrane region" description="Helical" evidence="1">
    <location>
        <begin position="429"/>
        <end position="447"/>
    </location>
</feature>
<accession>A0A944CPQ5</accession>
<evidence type="ECO:0000313" key="3">
    <source>
        <dbReference type="Proteomes" id="UP000761411"/>
    </source>
</evidence>
<dbReference type="AlphaFoldDB" id="A0A944CPQ5"/>
<feature type="transmembrane region" description="Helical" evidence="1">
    <location>
        <begin position="258"/>
        <end position="275"/>
    </location>
</feature>
<organism evidence="2 3">
    <name type="scientific">Mesobacillus boroniphilus</name>
    <dbReference type="NCBI Taxonomy" id="308892"/>
    <lineage>
        <taxon>Bacteria</taxon>
        <taxon>Bacillati</taxon>
        <taxon>Bacillota</taxon>
        <taxon>Bacilli</taxon>
        <taxon>Bacillales</taxon>
        <taxon>Bacillaceae</taxon>
        <taxon>Mesobacillus</taxon>
    </lineage>
</organism>
<feature type="transmembrane region" description="Helical" evidence="1">
    <location>
        <begin position="213"/>
        <end position="230"/>
    </location>
</feature>
<feature type="transmembrane region" description="Helical" evidence="1">
    <location>
        <begin position="5"/>
        <end position="23"/>
    </location>
</feature>
<gene>
    <name evidence="2" type="ORF">DYI25_14515</name>
</gene>
<evidence type="ECO:0000256" key="1">
    <source>
        <dbReference type="SAM" id="Phobius"/>
    </source>
</evidence>
<protein>
    <submittedName>
        <fullName evidence="2">Capsule biosynthesis protein CapI</fullName>
    </submittedName>
</protein>
<feature type="transmembrane region" description="Helical" evidence="1">
    <location>
        <begin position="137"/>
        <end position="164"/>
    </location>
</feature>
<keyword evidence="1" id="KW-0472">Membrane</keyword>
<reference evidence="2 3" key="1">
    <citation type="journal article" date="2021" name="Microorganisms">
        <title>Bacterial Dimethylsulfoniopropionate Biosynthesis in the East China Sea.</title>
        <authorList>
            <person name="Liu J."/>
            <person name="Zhang Y."/>
            <person name="Liu J."/>
            <person name="Zhong H."/>
            <person name="Williams B.T."/>
            <person name="Zheng Y."/>
            <person name="Curson A.R.J."/>
            <person name="Sun C."/>
            <person name="Sun H."/>
            <person name="Song D."/>
            <person name="Wagner Mackenzie B."/>
            <person name="Bermejo Martinez A."/>
            <person name="Todd J.D."/>
            <person name="Zhang X.H."/>
        </authorList>
    </citation>
    <scope>NUCLEOTIDE SEQUENCE [LARGE SCALE GENOMIC DNA]</scope>
    <source>
        <strain evidence="2 3">ESS08</strain>
    </source>
</reference>
<keyword evidence="1" id="KW-0812">Transmembrane</keyword>
<comment type="caution">
    <text evidence="2">The sequence shown here is derived from an EMBL/GenBank/DDBJ whole genome shotgun (WGS) entry which is preliminary data.</text>
</comment>
<feature type="transmembrane region" description="Helical" evidence="1">
    <location>
        <begin position="96"/>
        <end position="116"/>
    </location>
</feature>
<proteinExistence type="predicted"/>
<sequence length="455" mass="52246">MSVRILVLTIGIVSSIYIAYNVNKSGYELLFMLPLVYGCVFVFFISPILFKKFNMFIAVFSLVTFTRYVILPILIVFSGWYGGRSSVPPAASSYDLALKLMSFELLVVSIVIYFLFKKLSNKNEFSKTIVKLPNNKFVYLLFIFVSFLLLGLSPNALTTFSFIIPSENMMDLGEGSSLETLTTYFLITSKYIIFLLMMSYCYKKYVISSKKKYIWLSFLIVLLNILILFGDNRSDFIITAIVSLFLLYKLYPKQSKIPIIIVIITIIIVTAFITSHRNTVTYTRGDNPMVDITDTLQVYLGGPYNVAIAIETARLFPESSTPINLVYDLLRPAMGFNLILKHVDGFEFTNYLFNYRLFFSDHVSQIMPIIGQGYYYFGFVFSPLLIIGFIILVYYLIKSIQRQNRIELIFFLSIPITRLGFAMGQNAGILINDTTFFLFLNLLVFYLNDKVVLRK</sequence>
<keyword evidence="1" id="KW-1133">Transmembrane helix</keyword>
<feature type="transmembrane region" description="Helical" evidence="1">
    <location>
        <begin position="57"/>
        <end position="81"/>
    </location>
</feature>
<feature type="transmembrane region" description="Helical" evidence="1">
    <location>
        <begin position="184"/>
        <end position="201"/>
    </location>
</feature>
<dbReference type="Proteomes" id="UP000761411">
    <property type="component" value="Unassembled WGS sequence"/>
</dbReference>
<feature type="transmembrane region" description="Helical" evidence="1">
    <location>
        <begin position="29"/>
        <end position="50"/>
    </location>
</feature>
<keyword evidence="3" id="KW-1185">Reference proteome</keyword>
<evidence type="ECO:0000313" key="2">
    <source>
        <dbReference type="EMBL" id="MBS8265638.1"/>
    </source>
</evidence>
<feature type="transmembrane region" description="Helical" evidence="1">
    <location>
        <begin position="374"/>
        <end position="397"/>
    </location>
</feature>